<dbReference type="PANTHER" id="PTHR10907">
    <property type="entry name" value="REGUCALCIN"/>
    <property type="match status" value="1"/>
</dbReference>
<sequence length="296" mass="30712">MPGKRPGNRPGDRALLTCDARPVLAGGFRLAEGPVWDAPRERLLWVDIEAGLVHEGRLRPARVEVVRRHRLPGTVGAVACAADGRLLVAGRHGLTVLLPDGTRRAGARVLAAGTPGRLNDGGCDPAGRFLVGSAALDGRRGGDVLVRLAGDGRPRVLDTDLTCSNGLAWSPDGRLMYSVDTGSGRVRVRGYGPDGRTGPRRDLLAVGDGLPDGLCADRDGNLWLAVWGAGEVRCYSPAARHLATVRVPAAYPSSAAFAGPGLDTLLISAGGPDGGLFAARPGARGAALRAWDGVSR</sequence>
<keyword evidence="6" id="KW-1185">Reference proteome</keyword>
<dbReference type="GO" id="GO:0004341">
    <property type="term" value="F:gluconolactonase activity"/>
    <property type="evidence" value="ECO:0007669"/>
    <property type="project" value="TreeGrafter"/>
</dbReference>
<proteinExistence type="inferred from homology"/>
<dbReference type="InterPro" id="IPR011042">
    <property type="entry name" value="6-blade_b-propeller_TolB-like"/>
</dbReference>
<accession>A0A7U3UPB9</accession>
<dbReference type="Pfam" id="PF08450">
    <property type="entry name" value="SGL"/>
    <property type="match status" value="1"/>
</dbReference>
<keyword evidence="3" id="KW-0862">Zinc</keyword>
<feature type="binding site" evidence="3">
    <location>
        <position position="165"/>
    </location>
    <ligand>
        <name>a divalent metal cation</name>
        <dbReference type="ChEBI" id="CHEBI:60240"/>
    </ligand>
</feature>
<dbReference type="InterPro" id="IPR005511">
    <property type="entry name" value="SMP-30"/>
</dbReference>
<feature type="binding site" evidence="3">
    <location>
        <position position="117"/>
    </location>
    <ligand>
        <name>substrate</name>
    </ligand>
</feature>
<dbReference type="PANTHER" id="PTHR10907:SF47">
    <property type="entry name" value="REGUCALCIN"/>
    <property type="match status" value="1"/>
</dbReference>
<feature type="binding site" evidence="3">
    <location>
        <position position="212"/>
    </location>
    <ligand>
        <name>a divalent metal cation</name>
        <dbReference type="ChEBI" id="CHEBI:60240"/>
    </ligand>
</feature>
<reference evidence="5 6" key="2">
    <citation type="journal article" date="2011" name="J. Antibiot.">
        <title>Furaquinocins I and J: novel polyketide isoprenoid hybrid compounds from Streptomyces reveromyceticus SN-593.</title>
        <authorList>
            <person name="Panthee S."/>
            <person name="Takahashi S."/>
            <person name="Takagi H."/>
            <person name="Nogawa T."/>
            <person name="Oowada E."/>
            <person name="Uramoto M."/>
            <person name="Osada H."/>
        </authorList>
    </citation>
    <scope>NUCLEOTIDE SEQUENCE [LARGE SCALE GENOMIC DNA]</scope>
    <source>
        <strain evidence="5 6">SN-593</strain>
    </source>
</reference>
<evidence type="ECO:0000259" key="4">
    <source>
        <dbReference type="Pfam" id="PF08450"/>
    </source>
</evidence>
<dbReference type="Proteomes" id="UP000595703">
    <property type="component" value="Chromosome"/>
</dbReference>
<name>A0A7U3UPB9_9ACTN</name>
<dbReference type="AlphaFoldDB" id="A0A7U3UPB9"/>
<dbReference type="Gene3D" id="2.120.10.30">
    <property type="entry name" value="TolB, C-terminal domain"/>
    <property type="match status" value="1"/>
</dbReference>
<comment type="cofactor">
    <cofactor evidence="3">
        <name>Zn(2+)</name>
        <dbReference type="ChEBI" id="CHEBI:29105"/>
    </cofactor>
    <text evidence="3">Binds 1 divalent metal cation per subunit.</text>
</comment>
<comment type="similarity">
    <text evidence="1">Belongs to the SMP-30/CGR1 family.</text>
</comment>
<protein>
    <submittedName>
        <fullName evidence="5">Putative calcium-binding protein</fullName>
    </submittedName>
</protein>
<feature type="domain" description="SMP-30/Gluconolactonase/LRE-like region" evidence="4">
    <location>
        <begin position="30"/>
        <end position="269"/>
    </location>
</feature>
<evidence type="ECO:0000256" key="3">
    <source>
        <dbReference type="PIRSR" id="PIRSR605511-2"/>
    </source>
</evidence>
<evidence type="ECO:0000256" key="1">
    <source>
        <dbReference type="ARBA" id="ARBA00008853"/>
    </source>
</evidence>
<reference evidence="5 6" key="3">
    <citation type="journal article" date="2011" name="Nat. Chem. Biol.">
        <title>Reveromycin A biosynthesis uses RevG and RevJ for stereospecific spiroacetal formation.</title>
        <authorList>
            <person name="Takahashi S."/>
            <person name="Toyoda A."/>
            <person name="Sekiyama Y."/>
            <person name="Takagi H."/>
            <person name="Nogawa T."/>
            <person name="Uramoto M."/>
            <person name="Suzuki R."/>
            <person name="Koshino H."/>
            <person name="Kumano T."/>
            <person name="Panthee S."/>
            <person name="Dairi T."/>
            <person name="Ishikawa J."/>
            <person name="Ikeda H."/>
            <person name="Sakaki Y."/>
            <person name="Osada H."/>
        </authorList>
    </citation>
    <scope>NUCLEOTIDE SEQUENCE [LARGE SCALE GENOMIC DNA]</scope>
    <source>
        <strain evidence="5 6">SN-593</strain>
    </source>
</reference>
<evidence type="ECO:0000313" key="6">
    <source>
        <dbReference type="Proteomes" id="UP000595703"/>
    </source>
</evidence>
<organism evidence="5 6">
    <name type="scientific">Actinacidiphila reveromycinica</name>
    <dbReference type="NCBI Taxonomy" id="659352"/>
    <lineage>
        <taxon>Bacteria</taxon>
        <taxon>Bacillati</taxon>
        <taxon>Actinomycetota</taxon>
        <taxon>Actinomycetes</taxon>
        <taxon>Kitasatosporales</taxon>
        <taxon>Streptomycetaceae</taxon>
        <taxon>Actinacidiphila</taxon>
    </lineage>
</organism>
<reference evidence="5 6" key="1">
    <citation type="journal article" date="2010" name="J. Bacteriol.">
        <title>Biochemical characterization of a novel indole prenyltransferase from Streptomyces sp. SN-593.</title>
        <authorList>
            <person name="Takahashi S."/>
            <person name="Takagi H."/>
            <person name="Toyoda A."/>
            <person name="Uramoto M."/>
            <person name="Nogawa T."/>
            <person name="Ueki M."/>
            <person name="Sakaki Y."/>
            <person name="Osada H."/>
        </authorList>
    </citation>
    <scope>NUCLEOTIDE SEQUENCE [LARGE SCALE GENOMIC DNA]</scope>
    <source>
        <strain evidence="5 6">SN-593</strain>
    </source>
</reference>
<dbReference type="InterPro" id="IPR013658">
    <property type="entry name" value="SGL"/>
</dbReference>
<dbReference type="GO" id="GO:0019853">
    <property type="term" value="P:L-ascorbic acid biosynthetic process"/>
    <property type="evidence" value="ECO:0007669"/>
    <property type="project" value="TreeGrafter"/>
</dbReference>
<reference evidence="5 6" key="4">
    <citation type="journal article" date="2020" name="Sci. Rep.">
        <title>beta-carboline chemical signals induce reveromycin production through a LuxR family regulator in Streptomyces sp. SN-593.</title>
        <authorList>
            <person name="Panthee S."/>
            <person name="Kito N."/>
            <person name="Hayashi T."/>
            <person name="Shimizu T."/>
            <person name="Ishikawa J."/>
            <person name="Hamamoto H."/>
            <person name="Osada H."/>
            <person name="Takahashi S."/>
        </authorList>
    </citation>
    <scope>NUCLEOTIDE SEQUENCE [LARGE SCALE GENOMIC DNA]</scope>
    <source>
        <strain evidence="5 6">SN-593</strain>
    </source>
</reference>
<feature type="binding site" evidence="3">
    <location>
        <position position="137"/>
    </location>
    <ligand>
        <name>substrate</name>
    </ligand>
</feature>
<keyword evidence="3" id="KW-0479">Metal-binding</keyword>
<dbReference type="KEGG" id="arev:RVR_1431"/>
<feature type="active site" description="Proton donor/acceptor" evidence="2">
    <location>
        <position position="212"/>
    </location>
</feature>
<dbReference type="PRINTS" id="PR01790">
    <property type="entry name" value="SMP30FAMILY"/>
</dbReference>
<dbReference type="SUPFAM" id="SSF63829">
    <property type="entry name" value="Calcium-dependent phosphotriesterase"/>
    <property type="match status" value="1"/>
</dbReference>
<dbReference type="EMBL" id="AP018365">
    <property type="protein sequence ID" value="BBA96228.1"/>
    <property type="molecule type" value="Genomic_DNA"/>
</dbReference>
<feature type="binding site" evidence="3">
    <location>
        <position position="119"/>
    </location>
    <ligand>
        <name>substrate</name>
    </ligand>
</feature>
<gene>
    <name evidence="5" type="ORF">RVR_1431</name>
</gene>
<evidence type="ECO:0000256" key="2">
    <source>
        <dbReference type="PIRSR" id="PIRSR605511-1"/>
    </source>
</evidence>
<feature type="binding site" evidence="3">
    <location>
        <position position="32"/>
    </location>
    <ligand>
        <name>a divalent metal cation</name>
        <dbReference type="ChEBI" id="CHEBI:60240"/>
    </ligand>
</feature>
<evidence type="ECO:0000313" key="5">
    <source>
        <dbReference type="EMBL" id="BBA96228.1"/>
    </source>
</evidence>
<dbReference type="GO" id="GO:0005509">
    <property type="term" value="F:calcium ion binding"/>
    <property type="evidence" value="ECO:0007669"/>
    <property type="project" value="TreeGrafter"/>
</dbReference>